<name>A0A975U4I0_9PROT</name>
<evidence type="ECO:0000313" key="3">
    <source>
        <dbReference type="Proteomes" id="UP000694001"/>
    </source>
</evidence>
<dbReference type="Proteomes" id="UP000694001">
    <property type="component" value="Chromosome"/>
</dbReference>
<keyword evidence="3" id="KW-1185">Reference proteome</keyword>
<dbReference type="AlphaFoldDB" id="A0A975U4I0"/>
<feature type="signal peptide" evidence="1">
    <location>
        <begin position="1"/>
        <end position="22"/>
    </location>
</feature>
<dbReference type="KEGG" id="elio:KO353_13420"/>
<feature type="chain" id="PRO_5037930086" evidence="1">
    <location>
        <begin position="23"/>
        <end position="93"/>
    </location>
</feature>
<organism evidence="2 3">
    <name type="scientific">Elioraea tepida</name>
    <dbReference type="NCBI Taxonomy" id="2843330"/>
    <lineage>
        <taxon>Bacteria</taxon>
        <taxon>Pseudomonadati</taxon>
        <taxon>Pseudomonadota</taxon>
        <taxon>Alphaproteobacteria</taxon>
        <taxon>Acetobacterales</taxon>
        <taxon>Elioraeaceae</taxon>
        <taxon>Elioraea</taxon>
    </lineage>
</organism>
<protein>
    <submittedName>
        <fullName evidence="2">Uncharacterized protein</fullName>
    </submittedName>
</protein>
<evidence type="ECO:0000313" key="2">
    <source>
        <dbReference type="EMBL" id="QXM26341.1"/>
    </source>
</evidence>
<proteinExistence type="predicted"/>
<keyword evidence="1" id="KW-0732">Signal</keyword>
<evidence type="ECO:0000256" key="1">
    <source>
        <dbReference type="SAM" id="SignalP"/>
    </source>
</evidence>
<gene>
    <name evidence="2" type="ORF">KO353_13420</name>
</gene>
<sequence>MGVLGVLLLAASLWPAAREALAAFSGTHRLIPLGQLWFEIDPPSLNLAQAGIQRHVAPWLWEDVVQPLLELPAWPVLAGLGTVLLALRPFRSR</sequence>
<reference evidence="2" key="1">
    <citation type="submission" date="2021-06" db="EMBL/GenBank/DDBJ databases">
        <title>Elioraea tepida, sp. nov., a moderately thermophilic aerobic anoxygenic phototrophic bacterium isolated from an alkaline siliceous hot spring mat community in Yellowstone National Park, WY, USA.</title>
        <authorList>
            <person name="Saini M.K."/>
            <person name="Yoshida S."/>
            <person name="Sebastian A."/>
            <person name="Hirose S."/>
            <person name="Hara E."/>
            <person name="Tamaki H."/>
            <person name="Soulier N.T."/>
            <person name="Albert I."/>
            <person name="Hanada S."/>
            <person name="Bryant D.A."/>
            <person name="Tank M."/>
        </authorList>
    </citation>
    <scope>NUCLEOTIDE SEQUENCE</scope>
    <source>
        <strain evidence="2">MS-P2</strain>
    </source>
</reference>
<dbReference type="EMBL" id="CP076448">
    <property type="protein sequence ID" value="QXM26341.1"/>
    <property type="molecule type" value="Genomic_DNA"/>
</dbReference>
<accession>A0A975U4I0</accession>